<evidence type="ECO:0000313" key="6">
    <source>
        <dbReference type="EMBL" id="ARN23909.1"/>
    </source>
</evidence>
<reference evidence="6 7" key="1">
    <citation type="submission" date="2016-04" db="EMBL/GenBank/DDBJ databases">
        <title>Complete genome sequence of natural rubber-degrading, novel Gram-negative bacterium, Rhizobacter gummiphilus strain NS21.</title>
        <authorList>
            <person name="Tabata M."/>
            <person name="Kasai D."/>
            <person name="Fukuda M."/>
        </authorList>
    </citation>
    <scope>NUCLEOTIDE SEQUENCE [LARGE SCALE GENOMIC DNA]</scope>
    <source>
        <strain evidence="6 7">NS21</strain>
    </source>
</reference>
<keyword evidence="4" id="KW-1005">Bacterial flagellum biogenesis</keyword>
<dbReference type="Proteomes" id="UP000193427">
    <property type="component" value="Chromosome"/>
</dbReference>
<comment type="function">
    <text evidence="4">Involved in the assembly process of the P-ring formation. It may associate with FlgF on the rod constituting a structure essential for the P-ring assembly or may act as a modulator protein for the P-ring assembly.</text>
</comment>
<feature type="domain" description="SAF" evidence="5">
    <location>
        <begin position="78"/>
        <end position="139"/>
    </location>
</feature>
<dbReference type="InterPro" id="IPR013974">
    <property type="entry name" value="SAF"/>
</dbReference>
<dbReference type="GO" id="GO:0044780">
    <property type="term" value="P:bacterial-type flagellum assembly"/>
    <property type="evidence" value="ECO:0007669"/>
    <property type="project" value="InterPro"/>
</dbReference>
<gene>
    <name evidence="6" type="ORF">A4W93_15920</name>
</gene>
<dbReference type="KEGG" id="rgu:A4W93_15920"/>
<dbReference type="SMART" id="SM00858">
    <property type="entry name" value="SAF"/>
    <property type="match status" value="1"/>
</dbReference>
<dbReference type="Gene3D" id="3.90.1210.10">
    <property type="entry name" value="Antifreeze-like/N-acetylneuraminic acid synthase C-terminal domain"/>
    <property type="match status" value="1"/>
</dbReference>
<evidence type="ECO:0000259" key="5">
    <source>
        <dbReference type="SMART" id="SM00858"/>
    </source>
</evidence>
<evidence type="ECO:0000256" key="4">
    <source>
        <dbReference type="RuleBase" id="RU362063"/>
    </source>
</evidence>
<dbReference type="NCBIfam" id="TIGR03170">
    <property type="entry name" value="flgA_cterm"/>
    <property type="match status" value="1"/>
</dbReference>
<evidence type="ECO:0000256" key="1">
    <source>
        <dbReference type="ARBA" id="ARBA00004418"/>
    </source>
</evidence>
<dbReference type="AlphaFoldDB" id="A0A1W6LI60"/>
<comment type="similarity">
    <text evidence="4">Belongs to the FlgA family.</text>
</comment>
<dbReference type="PANTHER" id="PTHR36307">
    <property type="entry name" value="FLAGELLA BASAL BODY P-RING FORMATION PROTEIN FLGA"/>
    <property type="match status" value="1"/>
</dbReference>
<dbReference type="InterPro" id="IPR039246">
    <property type="entry name" value="Flagellar_FlgA"/>
</dbReference>
<evidence type="ECO:0000256" key="3">
    <source>
        <dbReference type="ARBA" id="ARBA00022764"/>
    </source>
</evidence>
<sequence>MLDAAREVLDTRADREGWLEPQFEVVLQRPRTPLLPCRKPLAIEPVDTRQASRLRLAARCPDAEGWEQTFTLKATVSAKVAIAATAVPSGKALSDADVATERRDITSLPDAISDPATAVGQSSRRALRSGDVLRAAWLSAPVLVKRGDSVRIVAQRDGITVTVAGEAQESGARGAVVRVRNSGNGKVIRARVVDEGTVQPADL</sequence>
<name>A0A1W6LI60_9BURK</name>
<dbReference type="GO" id="GO:0042597">
    <property type="term" value="C:periplasmic space"/>
    <property type="evidence" value="ECO:0007669"/>
    <property type="project" value="UniProtKB-SubCell"/>
</dbReference>
<dbReference type="CDD" id="cd11614">
    <property type="entry name" value="SAF_CpaB_FlgA_like"/>
    <property type="match status" value="1"/>
</dbReference>
<dbReference type="STRING" id="946333.A4W93_15920"/>
<dbReference type="EMBL" id="CP015118">
    <property type="protein sequence ID" value="ARN23909.1"/>
    <property type="molecule type" value="Genomic_DNA"/>
</dbReference>
<keyword evidence="6" id="KW-0969">Cilium</keyword>
<keyword evidence="3 4" id="KW-0574">Periplasm</keyword>
<evidence type="ECO:0000313" key="7">
    <source>
        <dbReference type="Proteomes" id="UP000193427"/>
    </source>
</evidence>
<keyword evidence="7" id="KW-1185">Reference proteome</keyword>
<organism evidence="6 7">
    <name type="scientific">Piscinibacter gummiphilus</name>
    <dbReference type="NCBI Taxonomy" id="946333"/>
    <lineage>
        <taxon>Bacteria</taxon>
        <taxon>Pseudomonadati</taxon>
        <taxon>Pseudomonadota</taxon>
        <taxon>Betaproteobacteria</taxon>
        <taxon>Burkholderiales</taxon>
        <taxon>Sphaerotilaceae</taxon>
        <taxon>Piscinibacter</taxon>
    </lineage>
</organism>
<keyword evidence="6" id="KW-0282">Flagellum</keyword>
<comment type="subcellular location">
    <subcellularLocation>
        <location evidence="1 4">Periplasm</location>
    </subcellularLocation>
</comment>
<dbReference type="Pfam" id="PF13144">
    <property type="entry name" value="ChapFlgA"/>
    <property type="match status" value="1"/>
</dbReference>
<dbReference type="Gene3D" id="2.30.30.760">
    <property type="match status" value="1"/>
</dbReference>
<keyword evidence="6" id="KW-0966">Cell projection</keyword>
<protein>
    <recommendedName>
        <fullName evidence="4">Flagella basal body P-ring formation protein FlgA</fullName>
    </recommendedName>
</protein>
<keyword evidence="2" id="KW-0732">Signal</keyword>
<evidence type="ECO:0000256" key="2">
    <source>
        <dbReference type="ARBA" id="ARBA00022729"/>
    </source>
</evidence>
<dbReference type="PANTHER" id="PTHR36307:SF1">
    <property type="entry name" value="FLAGELLA BASAL BODY P-RING FORMATION PROTEIN FLGA"/>
    <property type="match status" value="1"/>
</dbReference>
<dbReference type="InterPro" id="IPR017585">
    <property type="entry name" value="SAF_FlgA"/>
</dbReference>
<proteinExistence type="inferred from homology"/>
<accession>A0A1W6LI60</accession>